<keyword evidence="1" id="KW-0548">Nucleotidyltransferase</keyword>
<dbReference type="OrthoDB" id="1001905at2759"/>
<proteinExistence type="predicted"/>
<keyword evidence="1" id="KW-0808">Transferase</keyword>
<keyword evidence="2" id="KW-1185">Reference proteome</keyword>
<reference evidence="2" key="1">
    <citation type="journal article" date="2019" name="Plant Biotechnol. J.">
        <title>Genome sequencing of the Australian wild diploid species Gossypium australe highlights disease resistance and delayed gland morphogenesis.</title>
        <authorList>
            <person name="Cai Y."/>
            <person name="Cai X."/>
            <person name="Wang Q."/>
            <person name="Wang P."/>
            <person name="Zhang Y."/>
            <person name="Cai C."/>
            <person name="Xu Y."/>
            <person name="Wang K."/>
            <person name="Zhou Z."/>
            <person name="Wang C."/>
            <person name="Geng S."/>
            <person name="Li B."/>
            <person name="Dong Q."/>
            <person name="Hou Y."/>
            <person name="Wang H."/>
            <person name="Ai P."/>
            <person name="Liu Z."/>
            <person name="Yi F."/>
            <person name="Sun M."/>
            <person name="An G."/>
            <person name="Cheng J."/>
            <person name="Zhang Y."/>
            <person name="Shi Q."/>
            <person name="Xie Y."/>
            <person name="Shi X."/>
            <person name="Chang Y."/>
            <person name="Huang F."/>
            <person name="Chen Y."/>
            <person name="Hong S."/>
            <person name="Mi L."/>
            <person name="Sun Q."/>
            <person name="Zhang L."/>
            <person name="Zhou B."/>
            <person name="Peng R."/>
            <person name="Zhang X."/>
            <person name="Liu F."/>
        </authorList>
    </citation>
    <scope>NUCLEOTIDE SEQUENCE [LARGE SCALE GENOMIC DNA]</scope>
    <source>
        <strain evidence="2">cv. PA1801</strain>
    </source>
</reference>
<dbReference type="GO" id="GO:0003964">
    <property type="term" value="F:RNA-directed DNA polymerase activity"/>
    <property type="evidence" value="ECO:0007669"/>
    <property type="project" value="UniProtKB-KW"/>
</dbReference>
<keyword evidence="1" id="KW-0695">RNA-directed DNA polymerase</keyword>
<protein>
    <submittedName>
        <fullName evidence="1">Reverse transcriptase</fullName>
    </submittedName>
</protein>
<organism evidence="1 2">
    <name type="scientific">Gossypium australe</name>
    <dbReference type="NCBI Taxonomy" id="47621"/>
    <lineage>
        <taxon>Eukaryota</taxon>
        <taxon>Viridiplantae</taxon>
        <taxon>Streptophyta</taxon>
        <taxon>Embryophyta</taxon>
        <taxon>Tracheophyta</taxon>
        <taxon>Spermatophyta</taxon>
        <taxon>Magnoliopsida</taxon>
        <taxon>eudicotyledons</taxon>
        <taxon>Gunneridae</taxon>
        <taxon>Pentapetalae</taxon>
        <taxon>rosids</taxon>
        <taxon>malvids</taxon>
        <taxon>Malvales</taxon>
        <taxon>Malvaceae</taxon>
        <taxon>Malvoideae</taxon>
        <taxon>Gossypium</taxon>
    </lineage>
</organism>
<comment type="caution">
    <text evidence="1">The sequence shown here is derived from an EMBL/GenBank/DDBJ whole genome shotgun (WGS) entry which is preliminary data.</text>
</comment>
<name>A0A5B6WJ49_9ROSI</name>
<accession>A0A5B6WJ49</accession>
<evidence type="ECO:0000313" key="1">
    <source>
        <dbReference type="EMBL" id="KAA3481196.1"/>
    </source>
</evidence>
<evidence type="ECO:0000313" key="2">
    <source>
        <dbReference type="Proteomes" id="UP000325315"/>
    </source>
</evidence>
<sequence length="85" mass="9781">MASLKAPRIVGFSTIFFQRYWHIFGSDVSRYCLSVLNGDSKIGRHFSDNVIIAYEVFRSLKMNKKGKKGNFALKLDISKAYDRVE</sequence>
<dbReference type="AlphaFoldDB" id="A0A5B6WJ49"/>
<gene>
    <name evidence="1" type="ORF">EPI10_021579</name>
</gene>
<dbReference type="EMBL" id="SMMG02000003">
    <property type="protein sequence ID" value="KAA3481196.1"/>
    <property type="molecule type" value="Genomic_DNA"/>
</dbReference>
<dbReference type="Proteomes" id="UP000325315">
    <property type="component" value="Unassembled WGS sequence"/>
</dbReference>